<feature type="signal peptide" evidence="1">
    <location>
        <begin position="1"/>
        <end position="16"/>
    </location>
</feature>
<dbReference type="InterPro" id="IPR016187">
    <property type="entry name" value="CTDL_fold"/>
</dbReference>
<sequence length="165" mass="18401">MGCSLLIATLVSGALSFPTQEVLSSTLRICPPGFFRHRDMCFYLELEKLDYHTAALRCSLKGATMFSPTSSEQWYEVMAFTPISLFTWSGIVMEEDAGEPHFNKDGAIDAKRVNWLVKPFTASAEGWTPVSKCAAFYNAGSPLVSYVYFYPCSLLHNSICQKELV</sequence>
<evidence type="ECO:0000259" key="2">
    <source>
        <dbReference type="SMART" id="SM00034"/>
    </source>
</evidence>
<reference evidence="5" key="2">
    <citation type="submission" date="2019-09" db="UniProtKB">
        <authorList>
            <consortium name="WormBaseParasite"/>
        </authorList>
    </citation>
    <scope>IDENTIFICATION</scope>
</reference>
<dbReference type="AlphaFoldDB" id="A0A3P8C7C9"/>
<proteinExistence type="predicted"/>
<evidence type="ECO:0000313" key="5">
    <source>
        <dbReference type="WBParaSite" id="HPBE_0000944801-mRNA-1"/>
    </source>
</evidence>
<gene>
    <name evidence="3" type="ORF">HPBE_LOCUS9449</name>
</gene>
<accession>A0A3P8C7C9</accession>
<name>A0A3P8C7C9_HELPZ</name>
<evidence type="ECO:0000313" key="3">
    <source>
        <dbReference type="EMBL" id="VDO80735.1"/>
    </source>
</evidence>
<feature type="chain" id="PRO_5044596694" evidence="1">
    <location>
        <begin position="17"/>
        <end position="165"/>
    </location>
</feature>
<dbReference type="InterPro" id="IPR001304">
    <property type="entry name" value="C-type_lectin-like"/>
</dbReference>
<dbReference type="OrthoDB" id="6337382at2759"/>
<dbReference type="SUPFAM" id="SSF56436">
    <property type="entry name" value="C-type lectin-like"/>
    <property type="match status" value="1"/>
</dbReference>
<evidence type="ECO:0000256" key="1">
    <source>
        <dbReference type="SAM" id="SignalP"/>
    </source>
</evidence>
<dbReference type="EMBL" id="UZAH01026440">
    <property type="protein sequence ID" value="VDO80735.1"/>
    <property type="molecule type" value="Genomic_DNA"/>
</dbReference>
<organism evidence="3">
    <name type="scientific">Heligmosomoides polygyrus</name>
    <name type="common">Parasitic roundworm</name>
    <dbReference type="NCBI Taxonomy" id="6339"/>
    <lineage>
        <taxon>Eukaryota</taxon>
        <taxon>Metazoa</taxon>
        <taxon>Ecdysozoa</taxon>
        <taxon>Nematoda</taxon>
        <taxon>Chromadorea</taxon>
        <taxon>Rhabditida</taxon>
        <taxon>Rhabditina</taxon>
        <taxon>Rhabditomorpha</taxon>
        <taxon>Strongyloidea</taxon>
        <taxon>Heligmosomidae</taxon>
        <taxon>Heligmosomoides</taxon>
    </lineage>
</organism>
<feature type="domain" description="C-type lectin" evidence="2">
    <location>
        <begin position="30"/>
        <end position="161"/>
    </location>
</feature>
<dbReference type="WBParaSite" id="HPBE_0000944801-mRNA-1">
    <property type="protein sequence ID" value="HPBE_0000944801-mRNA-1"/>
    <property type="gene ID" value="HPBE_0000944801"/>
</dbReference>
<dbReference type="SMART" id="SM00034">
    <property type="entry name" value="CLECT"/>
    <property type="match status" value="1"/>
</dbReference>
<keyword evidence="4" id="KW-1185">Reference proteome</keyword>
<evidence type="ECO:0000313" key="4">
    <source>
        <dbReference type="Proteomes" id="UP000050761"/>
    </source>
</evidence>
<dbReference type="Proteomes" id="UP000050761">
    <property type="component" value="Unassembled WGS sequence"/>
</dbReference>
<reference evidence="3 4" key="1">
    <citation type="submission" date="2018-11" db="EMBL/GenBank/DDBJ databases">
        <authorList>
            <consortium name="Pathogen Informatics"/>
        </authorList>
    </citation>
    <scope>NUCLEOTIDE SEQUENCE [LARGE SCALE GENOMIC DNA]</scope>
</reference>
<keyword evidence="1" id="KW-0732">Signal</keyword>
<dbReference type="Gene3D" id="3.10.100.10">
    <property type="entry name" value="Mannose-Binding Protein A, subunit A"/>
    <property type="match status" value="1"/>
</dbReference>
<protein>
    <submittedName>
        <fullName evidence="5">C-type lectin domain-containing protein</fullName>
    </submittedName>
</protein>
<dbReference type="InterPro" id="IPR016186">
    <property type="entry name" value="C-type_lectin-like/link_sf"/>
</dbReference>